<keyword evidence="2 9" id="KW-1003">Cell membrane</keyword>
<evidence type="ECO:0000256" key="7">
    <source>
        <dbReference type="ARBA" id="ARBA00022989"/>
    </source>
</evidence>
<dbReference type="PANTHER" id="PTHR33695:SF1">
    <property type="entry name" value="LIPOPROTEIN SIGNAL PEPTIDASE"/>
    <property type="match status" value="1"/>
</dbReference>
<dbReference type="STRING" id="1229831.M832_00410"/>
<dbReference type="GO" id="GO:0004190">
    <property type="term" value="F:aspartic-type endopeptidase activity"/>
    <property type="evidence" value="ECO:0007669"/>
    <property type="project" value="UniProtKB-UniRule"/>
</dbReference>
<dbReference type="UniPathway" id="UPA00665"/>
<organism evidence="11 12">
    <name type="scientific">Chlamydia avium 10DC88</name>
    <dbReference type="NCBI Taxonomy" id="1229831"/>
    <lineage>
        <taxon>Bacteria</taxon>
        <taxon>Pseudomonadati</taxon>
        <taxon>Chlamydiota</taxon>
        <taxon>Chlamydiia</taxon>
        <taxon>Chlamydiales</taxon>
        <taxon>Chlamydiaceae</taxon>
        <taxon>Chlamydia/Chlamydophila group</taxon>
        <taxon>Chlamydia</taxon>
    </lineage>
</organism>
<keyword evidence="8 9" id="KW-0472">Membrane</keyword>
<feature type="transmembrane region" description="Helical" evidence="9">
    <location>
        <begin position="6"/>
        <end position="28"/>
    </location>
</feature>
<evidence type="ECO:0000256" key="4">
    <source>
        <dbReference type="ARBA" id="ARBA00022692"/>
    </source>
</evidence>
<feature type="transmembrane region" description="Helical" evidence="9">
    <location>
        <begin position="137"/>
        <end position="159"/>
    </location>
</feature>
<dbReference type="GO" id="GO:0005886">
    <property type="term" value="C:plasma membrane"/>
    <property type="evidence" value="ECO:0007669"/>
    <property type="project" value="UniProtKB-SubCell"/>
</dbReference>
<dbReference type="KEGG" id="cav:M832_00410"/>
<dbReference type="EC" id="3.4.23.36" evidence="9"/>
<sequence length="171" mass="19519">MSNRSYPTLLMISFLVLIDWGTKLAVILQKKSNFVCYPLLCEYSWGKFFIWISPFYNEGAAFGLFSQYKVSLFAMRAAIIIVLLGYLLLKKKIFPALRCALILLCSGAIGNLGDTLFYRHVVDFISIGYKEWLSPVFNFADIFISLGTLIFIVELFVLLNKRKNKDNSSVL</sequence>
<keyword evidence="6 9" id="KW-0378">Hydrolase</keyword>
<evidence type="ECO:0000313" key="12">
    <source>
        <dbReference type="Proteomes" id="UP000019433"/>
    </source>
</evidence>
<dbReference type="eggNOG" id="COG0597">
    <property type="taxonomic scope" value="Bacteria"/>
</dbReference>
<evidence type="ECO:0000256" key="10">
    <source>
        <dbReference type="RuleBase" id="RU004181"/>
    </source>
</evidence>
<feature type="transmembrane region" description="Helical" evidence="9">
    <location>
        <begin position="96"/>
        <end position="117"/>
    </location>
</feature>
<comment type="pathway">
    <text evidence="9">Protein modification; lipoprotein biosynthesis (signal peptide cleavage).</text>
</comment>
<comment type="catalytic activity">
    <reaction evidence="9">
        <text>Release of signal peptides from bacterial membrane prolipoproteins. Hydrolyzes -Xaa-Yaa-Zaa-|-(S,diacylglyceryl)Cys-, in which Xaa is hydrophobic (preferably Leu), and Yaa (Ala or Ser) and Zaa (Gly or Ala) have small, neutral side chains.</text>
        <dbReference type="EC" id="3.4.23.36"/>
    </reaction>
</comment>
<comment type="similarity">
    <text evidence="1 9 10">Belongs to the peptidase A8 family.</text>
</comment>
<dbReference type="InterPro" id="IPR001872">
    <property type="entry name" value="Peptidase_A8"/>
</dbReference>
<feature type="transmembrane region" description="Helical" evidence="9">
    <location>
        <begin position="35"/>
        <end position="56"/>
    </location>
</feature>
<dbReference type="RefSeq" id="WP_038499982.1">
    <property type="nucleotide sequence ID" value="NZ_CP006571.1"/>
</dbReference>
<dbReference type="PANTHER" id="PTHR33695">
    <property type="entry name" value="LIPOPROTEIN SIGNAL PEPTIDASE"/>
    <property type="match status" value="1"/>
</dbReference>
<name>W8JFF6_9CHLA</name>
<dbReference type="HOGENOM" id="CLU_083252_3_0_0"/>
<dbReference type="AlphaFoldDB" id="W8JFF6"/>
<accession>W8JFF6</accession>
<dbReference type="NCBIfam" id="TIGR00077">
    <property type="entry name" value="lspA"/>
    <property type="match status" value="1"/>
</dbReference>
<evidence type="ECO:0000256" key="1">
    <source>
        <dbReference type="ARBA" id="ARBA00006139"/>
    </source>
</evidence>
<evidence type="ECO:0000256" key="3">
    <source>
        <dbReference type="ARBA" id="ARBA00022670"/>
    </source>
</evidence>
<dbReference type="Pfam" id="PF01252">
    <property type="entry name" value="Peptidase_A8"/>
    <property type="match status" value="1"/>
</dbReference>
<evidence type="ECO:0000313" key="11">
    <source>
        <dbReference type="EMBL" id="AHK62915.1"/>
    </source>
</evidence>
<evidence type="ECO:0000256" key="5">
    <source>
        <dbReference type="ARBA" id="ARBA00022750"/>
    </source>
</evidence>
<dbReference type="PATRIC" id="fig|1229831.3.peg.41"/>
<proteinExistence type="inferred from homology"/>
<dbReference type="GO" id="GO:0006508">
    <property type="term" value="P:proteolysis"/>
    <property type="evidence" value="ECO:0007669"/>
    <property type="project" value="UniProtKB-KW"/>
</dbReference>
<reference evidence="11 12" key="1">
    <citation type="journal article" date="2014" name="Syst. Appl. Microbiol.">
        <title>Evidence for the existence of two new members of the family Chlamydiaceae and proposal of Chlamydia avium sp. nov. and Chlamydia gallinacea sp. nov.</title>
        <authorList>
            <person name="Sachse K."/>
            <person name="Laroucau K."/>
            <person name="Riege K."/>
            <person name="Wehner S."/>
            <person name="Dilcher M."/>
            <person name="Creasy H.H."/>
            <person name="Weidmann M."/>
            <person name="Myers G."/>
            <person name="Vorimore F."/>
            <person name="Vicari N."/>
            <person name="Magnino S."/>
            <person name="Liebler-Tenorio E."/>
            <person name="Ruettger A."/>
            <person name="Bavoil P.M."/>
            <person name="Hufert F.T."/>
            <person name="Rossello-Mora R."/>
            <person name="Marz M."/>
        </authorList>
    </citation>
    <scope>NUCLEOTIDE SEQUENCE [LARGE SCALE GENOMIC DNA]</scope>
    <source>
        <strain evidence="11 12">10DC88</strain>
    </source>
</reference>
<keyword evidence="4 9" id="KW-0812">Transmembrane</keyword>
<keyword evidence="5 9" id="KW-0064">Aspartyl protease</keyword>
<dbReference type="HAMAP" id="MF_00161">
    <property type="entry name" value="LspA"/>
    <property type="match status" value="1"/>
</dbReference>
<dbReference type="EMBL" id="CP006571">
    <property type="protein sequence ID" value="AHK62915.1"/>
    <property type="molecule type" value="Genomic_DNA"/>
</dbReference>
<evidence type="ECO:0000256" key="9">
    <source>
        <dbReference type="HAMAP-Rule" id="MF_00161"/>
    </source>
</evidence>
<evidence type="ECO:0000256" key="8">
    <source>
        <dbReference type="ARBA" id="ARBA00023136"/>
    </source>
</evidence>
<gene>
    <name evidence="9 11" type="primary">lspA</name>
    <name evidence="11" type="ORF">M832_00410</name>
</gene>
<keyword evidence="7 9" id="KW-1133">Transmembrane helix</keyword>
<dbReference type="Proteomes" id="UP000019433">
    <property type="component" value="Chromosome"/>
</dbReference>
<comment type="function">
    <text evidence="9">This protein specifically catalyzes the removal of signal peptides from prolipoproteins.</text>
</comment>
<keyword evidence="11" id="KW-0449">Lipoprotein</keyword>
<evidence type="ECO:0000256" key="6">
    <source>
        <dbReference type="ARBA" id="ARBA00022801"/>
    </source>
</evidence>
<comment type="subcellular location">
    <subcellularLocation>
        <location evidence="9">Cell membrane</location>
        <topology evidence="9">Multi-pass membrane protein</topology>
    </subcellularLocation>
</comment>
<feature type="active site" evidence="9">
    <location>
        <position position="141"/>
    </location>
</feature>
<protein>
    <recommendedName>
        <fullName evidence="9">Lipoprotein signal peptidase</fullName>
        <ecNumber evidence="9">3.4.23.36</ecNumber>
    </recommendedName>
    <alternativeName>
        <fullName evidence="9">Prolipoprotein signal peptidase</fullName>
    </alternativeName>
    <alternativeName>
        <fullName evidence="9">Signal peptidase II</fullName>
        <shortName evidence="9">SPase II</shortName>
    </alternativeName>
</protein>
<keyword evidence="3 9" id="KW-0645">Protease</keyword>
<feature type="active site" evidence="9">
    <location>
        <position position="123"/>
    </location>
</feature>
<dbReference type="PRINTS" id="PR00781">
    <property type="entry name" value="LIPOSIGPTASE"/>
</dbReference>
<feature type="transmembrane region" description="Helical" evidence="9">
    <location>
        <begin position="68"/>
        <end position="89"/>
    </location>
</feature>
<evidence type="ECO:0000256" key="2">
    <source>
        <dbReference type="ARBA" id="ARBA00022475"/>
    </source>
</evidence>